<feature type="transmembrane region" description="Helical" evidence="1">
    <location>
        <begin position="25"/>
        <end position="47"/>
    </location>
</feature>
<keyword evidence="1" id="KW-1133">Transmembrane helix</keyword>
<accession>A0A7I8IMA3</accession>
<dbReference type="Proteomes" id="UP001189122">
    <property type="component" value="Unassembled WGS sequence"/>
</dbReference>
<keyword evidence="3" id="KW-1185">Reference proteome</keyword>
<name>A0A7I8IMA3_SPIIN</name>
<evidence type="ECO:0000313" key="2">
    <source>
        <dbReference type="EMBL" id="CAA2618555.1"/>
    </source>
</evidence>
<protein>
    <submittedName>
        <fullName evidence="2">Uncharacterized protein</fullName>
    </submittedName>
</protein>
<keyword evidence="1" id="KW-0472">Membrane</keyword>
<sequence>MSVDSDWLPYIKGCVQRTLHSDRYIHSYIFFFVPVTSMSVCVWGFSLEHFQAFKANKYLWQAIVEENVPKKKDRLALSTIFSVISKETMTVLDAKKTIKEN</sequence>
<dbReference type="EMBL" id="CACRZD030000004">
    <property type="protein sequence ID" value="CAA6658275.1"/>
    <property type="molecule type" value="Genomic_DNA"/>
</dbReference>
<dbReference type="AlphaFoldDB" id="A0A7I8IMA3"/>
<reference evidence="2 3" key="1">
    <citation type="submission" date="2019-12" db="EMBL/GenBank/DDBJ databases">
        <authorList>
            <person name="Scholz U."/>
            <person name="Mascher M."/>
            <person name="Fiebig A."/>
        </authorList>
    </citation>
    <scope>NUCLEOTIDE SEQUENCE</scope>
</reference>
<evidence type="ECO:0000256" key="1">
    <source>
        <dbReference type="SAM" id="Phobius"/>
    </source>
</evidence>
<evidence type="ECO:0000313" key="3">
    <source>
        <dbReference type="Proteomes" id="UP001189122"/>
    </source>
</evidence>
<organism evidence="2">
    <name type="scientific">Spirodela intermedia</name>
    <name type="common">Intermediate duckweed</name>
    <dbReference type="NCBI Taxonomy" id="51605"/>
    <lineage>
        <taxon>Eukaryota</taxon>
        <taxon>Viridiplantae</taxon>
        <taxon>Streptophyta</taxon>
        <taxon>Embryophyta</taxon>
        <taxon>Tracheophyta</taxon>
        <taxon>Spermatophyta</taxon>
        <taxon>Magnoliopsida</taxon>
        <taxon>Liliopsida</taxon>
        <taxon>Araceae</taxon>
        <taxon>Lemnoideae</taxon>
        <taxon>Spirodela</taxon>
    </lineage>
</organism>
<gene>
    <name evidence="2" type="ORF">SI7747_04004722</name>
</gene>
<dbReference type="EMBL" id="LR743591">
    <property type="protein sequence ID" value="CAA2618555.1"/>
    <property type="molecule type" value="Genomic_DNA"/>
</dbReference>
<proteinExistence type="predicted"/>
<keyword evidence="1" id="KW-0812">Transmembrane</keyword>